<gene>
    <name evidence="2" type="ORF">QE152_g7341</name>
</gene>
<dbReference type="AlphaFoldDB" id="A0AAW1MF19"/>
<accession>A0AAW1MF19</accession>
<sequence>MTTTRFHTFLLVSVIASACNDKRHPYQHRTSITEEEWEKEEGMVARVSQFDAMSLPAARVLKTKLCKNLRQFRKL</sequence>
<keyword evidence="1" id="KW-0732">Signal</keyword>
<evidence type="ECO:0000313" key="3">
    <source>
        <dbReference type="Proteomes" id="UP001458880"/>
    </source>
</evidence>
<comment type="caution">
    <text evidence="2">The sequence shown here is derived from an EMBL/GenBank/DDBJ whole genome shotgun (WGS) entry which is preliminary data.</text>
</comment>
<evidence type="ECO:0000256" key="1">
    <source>
        <dbReference type="SAM" id="SignalP"/>
    </source>
</evidence>
<name>A0AAW1MF19_POPJA</name>
<protein>
    <submittedName>
        <fullName evidence="2">Uncharacterized protein</fullName>
    </submittedName>
</protein>
<reference evidence="2 3" key="1">
    <citation type="journal article" date="2024" name="BMC Genomics">
        <title>De novo assembly and annotation of Popillia japonica's genome with initial clues to its potential as an invasive pest.</title>
        <authorList>
            <person name="Cucini C."/>
            <person name="Boschi S."/>
            <person name="Funari R."/>
            <person name="Cardaioli E."/>
            <person name="Iannotti N."/>
            <person name="Marturano G."/>
            <person name="Paoli F."/>
            <person name="Bruttini M."/>
            <person name="Carapelli A."/>
            <person name="Frati F."/>
            <person name="Nardi F."/>
        </authorList>
    </citation>
    <scope>NUCLEOTIDE SEQUENCE [LARGE SCALE GENOMIC DNA]</scope>
    <source>
        <strain evidence="2">DMR45628</strain>
    </source>
</reference>
<feature type="signal peptide" evidence="1">
    <location>
        <begin position="1"/>
        <end position="18"/>
    </location>
</feature>
<evidence type="ECO:0000313" key="2">
    <source>
        <dbReference type="EMBL" id="KAK9744929.1"/>
    </source>
</evidence>
<dbReference type="Proteomes" id="UP001458880">
    <property type="component" value="Unassembled WGS sequence"/>
</dbReference>
<keyword evidence="3" id="KW-1185">Reference proteome</keyword>
<dbReference type="PROSITE" id="PS51257">
    <property type="entry name" value="PROKAR_LIPOPROTEIN"/>
    <property type="match status" value="1"/>
</dbReference>
<dbReference type="EMBL" id="JASPKY010000054">
    <property type="protein sequence ID" value="KAK9744929.1"/>
    <property type="molecule type" value="Genomic_DNA"/>
</dbReference>
<proteinExistence type="predicted"/>
<feature type="chain" id="PRO_5043855979" evidence="1">
    <location>
        <begin position="19"/>
        <end position="75"/>
    </location>
</feature>
<organism evidence="2 3">
    <name type="scientific">Popillia japonica</name>
    <name type="common">Japanese beetle</name>
    <dbReference type="NCBI Taxonomy" id="7064"/>
    <lineage>
        <taxon>Eukaryota</taxon>
        <taxon>Metazoa</taxon>
        <taxon>Ecdysozoa</taxon>
        <taxon>Arthropoda</taxon>
        <taxon>Hexapoda</taxon>
        <taxon>Insecta</taxon>
        <taxon>Pterygota</taxon>
        <taxon>Neoptera</taxon>
        <taxon>Endopterygota</taxon>
        <taxon>Coleoptera</taxon>
        <taxon>Polyphaga</taxon>
        <taxon>Scarabaeiformia</taxon>
        <taxon>Scarabaeidae</taxon>
        <taxon>Rutelinae</taxon>
        <taxon>Popillia</taxon>
    </lineage>
</organism>